<name>A0A2W4F154_9HYPH</name>
<gene>
    <name evidence="4" type="ORF">CPY51_05945</name>
</gene>
<dbReference type="EMBL" id="PCDP01000013">
    <property type="protein sequence ID" value="PZM15710.1"/>
    <property type="molecule type" value="Genomic_DNA"/>
</dbReference>
<dbReference type="AlphaFoldDB" id="A0A2W4F154"/>
<feature type="domain" description="Transglycosylase SLT" evidence="3">
    <location>
        <begin position="141"/>
        <end position="233"/>
    </location>
</feature>
<dbReference type="Proteomes" id="UP000248925">
    <property type="component" value="Unassembled WGS sequence"/>
</dbReference>
<comment type="similarity">
    <text evidence="2">Belongs to the virb1 family.</text>
</comment>
<accession>A0A2W4F154</accession>
<organism evidence="4 5">
    <name type="scientific">Rhizobium tubonense</name>
    <dbReference type="NCBI Taxonomy" id="484088"/>
    <lineage>
        <taxon>Bacteria</taxon>
        <taxon>Pseudomonadati</taxon>
        <taxon>Pseudomonadota</taxon>
        <taxon>Alphaproteobacteria</taxon>
        <taxon>Hyphomicrobiales</taxon>
        <taxon>Rhizobiaceae</taxon>
        <taxon>Rhizobium/Agrobacterium group</taxon>
        <taxon>Rhizobium</taxon>
    </lineage>
</organism>
<dbReference type="SUPFAM" id="SSF53955">
    <property type="entry name" value="Lysozyme-like"/>
    <property type="match status" value="1"/>
</dbReference>
<dbReference type="InterPro" id="IPR008258">
    <property type="entry name" value="Transglycosylase_SLT_dom_1"/>
</dbReference>
<protein>
    <submittedName>
        <fullName evidence="4">Lytic transglycosylase</fullName>
    </submittedName>
</protein>
<comment type="caution">
    <text evidence="4">The sequence shown here is derived from an EMBL/GenBank/DDBJ whole genome shotgun (WGS) entry which is preliminary data.</text>
</comment>
<reference evidence="4 5" key="1">
    <citation type="journal article" date="2018" name="Sci. Rep.">
        <title>Rhizobium tumorigenes sp. nov., a novel plant tumorigenic bacterium isolated from cane gall tumors on thornless blackberry.</title>
        <authorList>
            <person name="Kuzmanovi N."/>
            <person name="Smalla K."/>
            <person name="Gronow S."/>
            <person name="PuBawska J."/>
        </authorList>
    </citation>
    <scope>NUCLEOTIDE SEQUENCE [LARGE SCALE GENOMIC DNA]</scope>
    <source>
        <strain evidence="4 5">CCBAU 85046</strain>
    </source>
</reference>
<evidence type="ECO:0000259" key="3">
    <source>
        <dbReference type="Pfam" id="PF01464"/>
    </source>
</evidence>
<dbReference type="PANTHER" id="PTHR37423:SF2">
    <property type="entry name" value="MEMBRANE-BOUND LYTIC MUREIN TRANSGLYCOSYLASE C"/>
    <property type="match status" value="1"/>
</dbReference>
<sequence length="316" mass="33596">MVVHEQKPELTALNKVLVTVAAAVSVKCASVAYSFDQSRFYGDATIEATTSNIKALQYTDGFELDPSGKITKTIGSALVNTNGVFNSSNGNGHAQPSAQLAIRVRTTDTNTSYSFPAAERHVAAACGLSPLTAFEIEKLVDVSAQAHGVDPGLAKAIAWTESRFDQNRTSAKGARGAMQLMPDTAKELGVRDICDAASNIDGGIRHLKNLVDEFQNPILAAAAYNAGAQAVFEAGGVPAFGETVRYVASVTNYQIGLQLPRRPSSDGAITHRPSPTEQVSDVIGAQGGRFVKGVMQFKTQRRAKCLSPRPLDRRVC</sequence>
<dbReference type="InterPro" id="IPR023346">
    <property type="entry name" value="Lysozyme-like_dom_sf"/>
</dbReference>
<dbReference type="PANTHER" id="PTHR37423">
    <property type="entry name" value="SOLUBLE LYTIC MUREIN TRANSGLYCOSYLASE-RELATED"/>
    <property type="match status" value="1"/>
</dbReference>
<proteinExistence type="inferred from homology"/>
<keyword evidence="5" id="KW-1185">Reference proteome</keyword>
<evidence type="ECO:0000256" key="1">
    <source>
        <dbReference type="ARBA" id="ARBA00007734"/>
    </source>
</evidence>
<comment type="similarity">
    <text evidence="1">Belongs to the transglycosylase Slt family.</text>
</comment>
<evidence type="ECO:0000313" key="5">
    <source>
        <dbReference type="Proteomes" id="UP000248925"/>
    </source>
</evidence>
<dbReference type="Gene3D" id="1.10.530.10">
    <property type="match status" value="1"/>
</dbReference>
<dbReference type="OrthoDB" id="9801695at2"/>
<dbReference type="CDD" id="cd00254">
    <property type="entry name" value="LT-like"/>
    <property type="match status" value="1"/>
</dbReference>
<dbReference type="Pfam" id="PF01464">
    <property type="entry name" value="SLT"/>
    <property type="match status" value="1"/>
</dbReference>
<evidence type="ECO:0000256" key="2">
    <source>
        <dbReference type="ARBA" id="ARBA00009387"/>
    </source>
</evidence>
<evidence type="ECO:0000313" key="4">
    <source>
        <dbReference type="EMBL" id="PZM15710.1"/>
    </source>
</evidence>